<dbReference type="InterPro" id="IPR050166">
    <property type="entry name" value="ABC_transporter_ATP-bind"/>
</dbReference>
<dbReference type="InterPro" id="IPR003593">
    <property type="entry name" value="AAA+_ATPase"/>
</dbReference>
<organism evidence="6 7">
    <name type="scientific">Thermobacillus xylanilyticus</name>
    <dbReference type="NCBI Taxonomy" id="76633"/>
    <lineage>
        <taxon>Bacteria</taxon>
        <taxon>Bacillati</taxon>
        <taxon>Bacillota</taxon>
        <taxon>Bacilli</taxon>
        <taxon>Bacillales</taxon>
        <taxon>Paenibacillaceae</taxon>
        <taxon>Thermobacillus</taxon>
    </lineage>
</organism>
<evidence type="ECO:0000259" key="5">
    <source>
        <dbReference type="PROSITE" id="PS50893"/>
    </source>
</evidence>
<keyword evidence="3 6" id="KW-0067">ATP-binding</keyword>
<feature type="region of interest" description="Disordered" evidence="4">
    <location>
        <begin position="251"/>
        <end position="273"/>
    </location>
</feature>
<dbReference type="GO" id="GO:0005524">
    <property type="term" value="F:ATP binding"/>
    <property type="evidence" value="ECO:0007669"/>
    <property type="project" value="UniProtKB-KW"/>
</dbReference>
<dbReference type="Gene3D" id="3.40.50.300">
    <property type="entry name" value="P-loop containing nucleotide triphosphate hydrolases"/>
    <property type="match status" value="1"/>
</dbReference>
<dbReference type="PANTHER" id="PTHR42788:SF21">
    <property type="entry name" value="ABC TRANSPORTER ATP-BINDING PROTEIN"/>
    <property type="match status" value="1"/>
</dbReference>
<name>A0ABM8V0I0_THEXY</name>
<dbReference type="SMART" id="SM00382">
    <property type="entry name" value="AAA"/>
    <property type="match status" value="1"/>
</dbReference>
<dbReference type="PROSITE" id="PS00211">
    <property type="entry name" value="ABC_TRANSPORTER_1"/>
    <property type="match status" value="1"/>
</dbReference>
<evidence type="ECO:0000256" key="2">
    <source>
        <dbReference type="ARBA" id="ARBA00022741"/>
    </source>
</evidence>
<evidence type="ECO:0000256" key="3">
    <source>
        <dbReference type="ARBA" id="ARBA00022840"/>
    </source>
</evidence>
<evidence type="ECO:0000313" key="7">
    <source>
        <dbReference type="Proteomes" id="UP000681526"/>
    </source>
</evidence>
<keyword evidence="7" id="KW-1185">Reference proteome</keyword>
<evidence type="ECO:0000313" key="6">
    <source>
        <dbReference type="EMBL" id="CAG5078730.1"/>
    </source>
</evidence>
<dbReference type="Pfam" id="PF00005">
    <property type="entry name" value="ABC_tran"/>
    <property type="match status" value="1"/>
</dbReference>
<comment type="caution">
    <text evidence="6">The sequence shown here is derived from an EMBL/GenBank/DDBJ whole genome shotgun (WGS) entry which is preliminary data.</text>
</comment>
<dbReference type="CDD" id="cd03293">
    <property type="entry name" value="ABC_NrtD_SsuB_transporters"/>
    <property type="match status" value="1"/>
</dbReference>
<gene>
    <name evidence="6" type="primary">txxe37-ytlC</name>
    <name evidence="6" type="ORF">TXXE_02505</name>
</gene>
<sequence>MDVMLRLSGVSHAYVGPGGAALAVDGLNLDVAAGEFVSLVGPSGCGKTTILNLLAGLIKPSRGTVELAGEKVSGPNPRIGYMLQQDYLFPWRNIRDNALIGFEIAGTRGPEAERRVDRLLAEFGLAGAARRFPHELSGGMRQRAALVRTLAREPDVLLLDEPFSALDLLIRLQLEDLVWETVRARGVTAVLVTHDLEEAAAMSDRVVILDASPGRIRTVLDVPASIRARQPSEARWEPEFGPLFHRLRGMIQDSEGGGPGHARGAGTQLDSRA</sequence>
<reference evidence="6 7" key="1">
    <citation type="submission" date="2021-04" db="EMBL/GenBank/DDBJ databases">
        <authorList>
            <person name="Rakotoarivonina H."/>
        </authorList>
    </citation>
    <scope>NUCLEOTIDE SEQUENCE [LARGE SCALE GENOMIC DNA]</scope>
    <source>
        <strain evidence="6 7">XE</strain>
    </source>
</reference>
<dbReference type="InterPro" id="IPR027417">
    <property type="entry name" value="P-loop_NTPase"/>
</dbReference>
<evidence type="ECO:0000256" key="1">
    <source>
        <dbReference type="ARBA" id="ARBA00022448"/>
    </source>
</evidence>
<protein>
    <submittedName>
        <fullName evidence="6">ABC transporter, ATP-binding protein</fullName>
    </submittedName>
</protein>
<dbReference type="PANTHER" id="PTHR42788">
    <property type="entry name" value="TAURINE IMPORT ATP-BINDING PROTEIN-RELATED"/>
    <property type="match status" value="1"/>
</dbReference>
<keyword evidence="2" id="KW-0547">Nucleotide-binding</keyword>
<dbReference type="EMBL" id="CAJRAY010000010">
    <property type="protein sequence ID" value="CAG5078730.1"/>
    <property type="molecule type" value="Genomic_DNA"/>
</dbReference>
<dbReference type="RefSeq" id="WP_213483324.1">
    <property type="nucleotide sequence ID" value="NZ_CAJRAY010000010.1"/>
</dbReference>
<dbReference type="InterPro" id="IPR017871">
    <property type="entry name" value="ABC_transporter-like_CS"/>
</dbReference>
<proteinExistence type="predicted"/>
<evidence type="ECO:0000256" key="4">
    <source>
        <dbReference type="SAM" id="MobiDB-lite"/>
    </source>
</evidence>
<feature type="domain" description="ABC transporter" evidence="5">
    <location>
        <begin position="5"/>
        <end position="236"/>
    </location>
</feature>
<dbReference type="PROSITE" id="PS50893">
    <property type="entry name" value="ABC_TRANSPORTER_2"/>
    <property type="match status" value="1"/>
</dbReference>
<keyword evidence="1" id="KW-0813">Transport</keyword>
<dbReference type="InterPro" id="IPR003439">
    <property type="entry name" value="ABC_transporter-like_ATP-bd"/>
</dbReference>
<dbReference type="SUPFAM" id="SSF52540">
    <property type="entry name" value="P-loop containing nucleoside triphosphate hydrolases"/>
    <property type="match status" value="1"/>
</dbReference>
<accession>A0ABM8V0I0</accession>
<dbReference type="Proteomes" id="UP000681526">
    <property type="component" value="Unassembled WGS sequence"/>
</dbReference>